<dbReference type="InterPro" id="IPR010982">
    <property type="entry name" value="Lambda_DNA-bd_dom_sf"/>
</dbReference>
<reference evidence="9" key="2">
    <citation type="submission" date="2023-06" db="EMBL/GenBank/DDBJ databases">
        <authorList>
            <consortium name="Lawrence Berkeley National Laboratory"/>
            <person name="Haridas S."/>
            <person name="Hensen N."/>
            <person name="Bonometti L."/>
            <person name="Westerberg I."/>
            <person name="Brannstrom I.O."/>
            <person name="Guillou S."/>
            <person name="Cros-Aarteil S."/>
            <person name="Calhoun S."/>
            <person name="Kuo A."/>
            <person name="Mondo S."/>
            <person name="Pangilinan J."/>
            <person name="Riley R."/>
            <person name="Labutti K."/>
            <person name="Andreopoulos B."/>
            <person name="Lipzen A."/>
            <person name="Chen C."/>
            <person name="Yanf M."/>
            <person name="Daum C."/>
            <person name="Ng V."/>
            <person name="Clum A."/>
            <person name="Steindorff A."/>
            <person name="Ohm R."/>
            <person name="Martin F."/>
            <person name="Silar P."/>
            <person name="Natvig D."/>
            <person name="Lalanne C."/>
            <person name="Gautier V."/>
            <person name="Ament-Velasquez S.L."/>
            <person name="Kruys A."/>
            <person name="Hutchinson M.I."/>
            <person name="Powell A.J."/>
            <person name="Barry K."/>
            <person name="Miller A.N."/>
            <person name="Grigoriev I.V."/>
            <person name="Debuchy R."/>
            <person name="Gladieux P."/>
            <person name="Thoren M.H."/>
            <person name="Johannesson H."/>
        </authorList>
    </citation>
    <scope>NUCLEOTIDE SEQUENCE</scope>
    <source>
        <strain evidence="9">CBS 958.72</strain>
    </source>
</reference>
<dbReference type="PANTHER" id="PTHR10245:SF15">
    <property type="entry name" value="ENDOTHELIAL DIFFERENTIATION-RELATED FACTOR 1"/>
    <property type="match status" value="1"/>
</dbReference>
<dbReference type="PANTHER" id="PTHR10245">
    <property type="entry name" value="ENDOTHELIAL DIFFERENTIATION-RELATED FACTOR 1 MULTIPROTEIN BRIDGING FACTOR 1"/>
    <property type="match status" value="1"/>
</dbReference>
<evidence type="ECO:0000256" key="5">
    <source>
        <dbReference type="ARBA" id="ARBA00023163"/>
    </source>
</evidence>
<feature type="compositionally biased region" description="Low complexity" evidence="7">
    <location>
        <begin position="158"/>
        <end position="170"/>
    </location>
</feature>
<evidence type="ECO:0000259" key="8">
    <source>
        <dbReference type="PROSITE" id="PS50943"/>
    </source>
</evidence>
<evidence type="ECO:0000313" key="9">
    <source>
        <dbReference type="EMBL" id="KAK3373427.1"/>
    </source>
</evidence>
<dbReference type="AlphaFoldDB" id="A0AAE0KC62"/>
<proteinExistence type="inferred from homology"/>
<dbReference type="InterPro" id="IPR013729">
    <property type="entry name" value="MBF1_N"/>
</dbReference>
<dbReference type="SMART" id="SM00530">
    <property type="entry name" value="HTH_XRE"/>
    <property type="match status" value="1"/>
</dbReference>
<dbReference type="InterPro" id="IPR001387">
    <property type="entry name" value="Cro/C1-type_HTH"/>
</dbReference>
<dbReference type="Pfam" id="PF01381">
    <property type="entry name" value="HTH_3"/>
    <property type="match status" value="1"/>
</dbReference>
<feature type="domain" description="HTH cro/C1-type" evidence="8">
    <location>
        <begin position="90"/>
        <end position="150"/>
    </location>
</feature>
<feature type="region of interest" description="Disordered" evidence="7">
    <location>
        <begin position="1"/>
        <end position="34"/>
    </location>
</feature>
<dbReference type="CDD" id="cd00093">
    <property type="entry name" value="HTH_XRE"/>
    <property type="match status" value="1"/>
</dbReference>
<organism evidence="9 10">
    <name type="scientific">Lasiosphaeria ovina</name>
    <dbReference type="NCBI Taxonomy" id="92902"/>
    <lineage>
        <taxon>Eukaryota</taxon>
        <taxon>Fungi</taxon>
        <taxon>Dikarya</taxon>
        <taxon>Ascomycota</taxon>
        <taxon>Pezizomycotina</taxon>
        <taxon>Sordariomycetes</taxon>
        <taxon>Sordariomycetidae</taxon>
        <taxon>Sordariales</taxon>
        <taxon>Lasiosphaeriaceae</taxon>
        <taxon>Lasiosphaeria</taxon>
    </lineage>
</organism>
<evidence type="ECO:0000256" key="6">
    <source>
        <dbReference type="ARBA" id="ARBA00035107"/>
    </source>
</evidence>
<keyword evidence="4" id="KW-0238">DNA-binding</keyword>
<comment type="similarity">
    <text evidence="1">Belongs to the MBF1 family.</text>
</comment>
<comment type="function">
    <text evidence="6">Transcriptional coactivator that stimulates GCN4-dependent transcriptional activity by bridging the DNA-binding region of GCN4 and TBP (SPT15), thereby recruiting TBP to GCN4-bound promoters. Involved in induction of the ribosome quality control (RQC) pathway; a pathway that degrades nascent peptide chains during problematic translation. Required to prevent stalled ribosomes from frameshifting.</text>
</comment>
<dbReference type="SUPFAM" id="SSF47413">
    <property type="entry name" value="lambda repressor-like DNA-binding domains"/>
    <property type="match status" value="1"/>
</dbReference>
<dbReference type="EMBL" id="JAULSN010000004">
    <property type="protein sequence ID" value="KAK3373427.1"/>
    <property type="molecule type" value="Genomic_DNA"/>
</dbReference>
<evidence type="ECO:0000256" key="7">
    <source>
        <dbReference type="SAM" id="MobiDB-lite"/>
    </source>
</evidence>
<evidence type="ECO:0000256" key="3">
    <source>
        <dbReference type="ARBA" id="ARBA00023015"/>
    </source>
</evidence>
<protein>
    <recommendedName>
        <fullName evidence="2">Multiprotein-bridging factor 1</fullName>
    </recommendedName>
</protein>
<dbReference type="GO" id="GO:0003677">
    <property type="term" value="F:DNA binding"/>
    <property type="evidence" value="ECO:0007669"/>
    <property type="project" value="UniProtKB-KW"/>
</dbReference>
<name>A0AAE0KC62_9PEZI</name>
<keyword evidence="10" id="KW-1185">Reference proteome</keyword>
<dbReference type="GO" id="GO:0005634">
    <property type="term" value="C:nucleus"/>
    <property type="evidence" value="ECO:0007669"/>
    <property type="project" value="TreeGrafter"/>
</dbReference>
<dbReference type="Proteomes" id="UP001287356">
    <property type="component" value="Unassembled WGS sequence"/>
</dbReference>
<keyword evidence="3" id="KW-0805">Transcription regulation</keyword>
<feature type="region of interest" description="Disordered" evidence="7">
    <location>
        <begin position="148"/>
        <end position="170"/>
    </location>
</feature>
<dbReference type="Gene3D" id="1.10.260.40">
    <property type="entry name" value="lambda repressor-like DNA-binding domains"/>
    <property type="match status" value="1"/>
</dbReference>
<evidence type="ECO:0000313" key="10">
    <source>
        <dbReference type="Proteomes" id="UP001287356"/>
    </source>
</evidence>
<dbReference type="Pfam" id="PF08523">
    <property type="entry name" value="MBF1"/>
    <property type="match status" value="1"/>
</dbReference>
<reference evidence="9" key="1">
    <citation type="journal article" date="2023" name="Mol. Phylogenet. Evol.">
        <title>Genome-scale phylogeny and comparative genomics of the fungal order Sordariales.</title>
        <authorList>
            <person name="Hensen N."/>
            <person name="Bonometti L."/>
            <person name="Westerberg I."/>
            <person name="Brannstrom I.O."/>
            <person name="Guillou S."/>
            <person name="Cros-Aarteil S."/>
            <person name="Calhoun S."/>
            <person name="Haridas S."/>
            <person name="Kuo A."/>
            <person name="Mondo S."/>
            <person name="Pangilinan J."/>
            <person name="Riley R."/>
            <person name="LaButti K."/>
            <person name="Andreopoulos B."/>
            <person name="Lipzen A."/>
            <person name="Chen C."/>
            <person name="Yan M."/>
            <person name="Daum C."/>
            <person name="Ng V."/>
            <person name="Clum A."/>
            <person name="Steindorff A."/>
            <person name="Ohm R.A."/>
            <person name="Martin F."/>
            <person name="Silar P."/>
            <person name="Natvig D.O."/>
            <person name="Lalanne C."/>
            <person name="Gautier V."/>
            <person name="Ament-Velasquez S.L."/>
            <person name="Kruys A."/>
            <person name="Hutchinson M.I."/>
            <person name="Powell A.J."/>
            <person name="Barry K."/>
            <person name="Miller A.N."/>
            <person name="Grigoriev I.V."/>
            <person name="Debuchy R."/>
            <person name="Gladieux P."/>
            <person name="Hiltunen Thoren M."/>
            <person name="Johannesson H."/>
        </authorList>
    </citation>
    <scope>NUCLEOTIDE SEQUENCE</scope>
    <source>
        <strain evidence="9">CBS 958.72</strain>
    </source>
</reference>
<sequence length="170" mass="17583">MSGAAWDTEAVKIGKNSHNGAGGPREKVIKSQSALNAAKRSGAAVATEKKYTTGNAATKPAVEGQRLTMVDRSDDVVPVKKVSKEVSDALKAARKAFVTADGKELTQKELATKASTAVANIIAIESGKATPDQKVLTALERALNTKLRGKNMGQPLHAPKAAPAAAAAKK</sequence>
<dbReference type="PROSITE" id="PS50943">
    <property type="entry name" value="HTH_CROC1"/>
    <property type="match status" value="1"/>
</dbReference>
<keyword evidence="5" id="KW-0804">Transcription</keyword>
<evidence type="ECO:0000256" key="4">
    <source>
        <dbReference type="ARBA" id="ARBA00023125"/>
    </source>
</evidence>
<evidence type="ECO:0000256" key="1">
    <source>
        <dbReference type="ARBA" id="ARBA00009802"/>
    </source>
</evidence>
<accession>A0AAE0KC62</accession>
<comment type="caution">
    <text evidence="9">The sequence shown here is derived from an EMBL/GenBank/DDBJ whole genome shotgun (WGS) entry which is preliminary data.</text>
</comment>
<gene>
    <name evidence="9" type="ORF">B0T24DRAFT_678863</name>
</gene>
<evidence type="ECO:0000256" key="2">
    <source>
        <dbReference type="ARBA" id="ARBA00014317"/>
    </source>
</evidence>